<protein>
    <submittedName>
        <fullName evidence="2">Uncharacterized protein</fullName>
    </submittedName>
</protein>
<keyword evidence="1" id="KW-1133">Transmembrane helix</keyword>
<evidence type="ECO:0000256" key="1">
    <source>
        <dbReference type="SAM" id="Phobius"/>
    </source>
</evidence>
<proteinExistence type="predicted"/>
<dbReference type="AlphaFoldDB" id="A7VSE0"/>
<dbReference type="EMBL" id="ABCB02000017">
    <property type="protein sequence ID" value="EDO61969.1"/>
    <property type="molecule type" value="Genomic_DNA"/>
</dbReference>
<organism evidence="2 3">
    <name type="scientific">[Clostridium] leptum DSM 753</name>
    <dbReference type="NCBI Taxonomy" id="428125"/>
    <lineage>
        <taxon>Bacteria</taxon>
        <taxon>Bacillati</taxon>
        <taxon>Bacillota</taxon>
        <taxon>Clostridia</taxon>
        <taxon>Eubacteriales</taxon>
        <taxon>Oscillospiraceae</taxon>
        <taxon>Oscillospiraceae incertae sedis</taxon>
    </lineage>
</organism>
<feature type="transmembrane region" description="Helical" evidence="1">
    <location>
        <begin position="12"/>
        <end position="34"/>
    </location>
</feature>
<evidence type="ECO:0000313" key="3">
    <source>
        <dbReference type="Proteomes" id="UP000003490"/>
    </source>
</evidence>
<gene>
    <name evidence="2" type="ORF">CLOLEP_01480</name>
</gene>
<accession>A7VSE0</accession>
<reference evidence="2 3" key="2">
    <citation type="submission" date="2007-08" db="EMBL/GenBank/DDBJ databases">
        <authorList>
            <person name="Fulton L."/>
            <person name="Clifton S."/>
            <person name="Fulton B."/>
            <person name="Xu J."/>
            <person name="Minx P."/>
            <person name="Pepin K.H."/>
            <person name="Johnson M."/>
            <person name="Thiruvilangam P."/>
            <person name="Bhonagiri V."/>
            <person name="Nash W.E."/>
            <person name="Wang C."/>
            <person name="Mardis E.R."/>
            <person name="Wilson R.K."/>
        </authorList>
    </citation>
    <scope>NUCLEOTIDE SEQUENCE [LARGE SCALE GENOMIC DNA]</scope>
    <source>
        <strain evidence="2 3">DSM 753</strain>
    </source>
</reference>
<dbReference type="Proteomes" id="UP000003490">
    <property type="component" value="Unassembled WGS sequence"/>
</dbReference>
<comment type="caution">
    <text evidence="2">The sequence shown here is derived from an EMBL/GenBank/DDBJ whole genome shotgun (WGS) entry which is preliminary data.</text>
</comment>
<keyword evidence="1" id="KW-0472">Membrane</keyword>
<reference evidence="2 3" key="1">
    <citation type="submission" date="2007-08" db="EMBL/GenBank/DDBJ databases">
        <title>Draft genome sequence of Clostridium leptum (DSM 753).</title>
        <authorList>
            <person name="Sudarsanam P."/>
            <person name="Ley R."/>
            <person name="Guruge J."/>
            <person name="Turnbaugh P.J."/>
            <person name="Mahowald M."/>
            <person name="Liep D."/>
            <person name="Gordon J."/>
        </authorList>
    </citation>
    <scope>NUCLEOTIDE SEQUENCE [LARGE SCALE GENOMIC DNA]</scope>
    <source>
        <strain evidence="2 3">DSM 753</strain>
    </source>
</reference>
<sequence length="52" mass="6052">MRSFCYSTHVFHFMGIVHIGTPFGFGIGGLPVYIRIHIYYKQTCPISQEKSW</sequence>
<dbReference type="HOGENOM" id="CLU_3078413_0_0_9"/>
<keyword evidence="1" id="KW-0812">Transmembrane</keyword>
<name>A7VSE0_9FIRM</name>
<evidence type="ECO:0000313" key="2">
    <source>
        <dbReference type="EMBL" id="EDO61969.1"/>
    </source>
</evidence>